<evidence type="ECO:0000313" key="3">
    <source>
        <dbReference type="EMBL" id="KAH6888508.1"/>
    </source>
</evidence>
<feature type="transmembrane region" description="Helical" evidence="1">
    <location>
        <begin position="161"/>
        <end position="184"/>
    </location>
</feature>
<dbReference type="PANTHER" id="PTHR42109">
    <property type="entry name" value="UNPLACED GENOMIC SCAFFOLD UM_SCAF_CONTIG_1.265, WHOLE GENOME SHOTGUN SEQUENCE"/>
    <property type="match status" value="1"/>
</dbReference>
<dbReference type="AlphaFoldDB" id="A0A9P9ALB6"/>
<dbReference type="PANTHER" id="PTHR42109:SF3">
    <property type="entry name" value="INTEGRAL MEMBRANE PROTEIN (AFU_ORTHOLOGUE AFUA_5G00100)"/>
    <property type="match status" value="1"/>
</dbReference>
<gene>
    <name evidence="3" type="ORF">B0T10DRAFT_562081</name>
</gene>
<organism evidence="3 4">
    <name type="scientific">Thelonectria olida</name>
    <dbReference type="NCBI Taxonomy" id="1576542"/>
    <lineage>
        <taxon>Eukaryota</taxon>
        <taxon>Fungi</taxon>
        <taxon>Dikarya</taxon>
        <taxon>Ascomycota</taxon>
        <taxon>Pezizomycotina</taxon>
        <taxon>Sordariomycetes</taxon>
        <taxon>Hypocreomycetidae</taxon>
        <taxon>Hypocreales</taxon>
        <taxon>Nectriaceae</taxon>
        <taxon>Thelonectria</taxon>
    </lineage>
</organism>
<feature type="transmembrane region" description="Helical" evidence="1">
    <location>
        <begin position="88"/>
        <end position="106"/>
    </location>
</feature>
<name>A0A9P9ALB6_9HYPO</name>
<protein>
    <recommendedName>
        <fullName evidence="2">DUF7702 domain-containing protein</fullName>
    </recommendedName>
</protein>
<feature type="transmembrane region" description="Helical" evidence="1">
    <location>
        <begin position="204"/>
        <end position="224"/>
    </location>
</feature>
<keyword evidence="1" id="KW-0472">Membrane</keyword>
<reference evidence="3 4" key="1">
    <citation type="journal article" date="2021" name="Nat. Commun.">
        <title>Genetic determinants of endophytism in the Arabidopsis root mycobiome.</title>
        <authorList>
            <person name="Mesny F."/>
            <person name="Miyauchi S."/>
            <person name="Thiergart T."/>
            <person name="Pickel B."/>
            <person name="Atanasova L."/>
            <person name="Karlsson M."/>
            <person name="Huettel B."/>
            <person name="Barry K.W."/>
            <person name="Haridas S."/>
            <person name="Chen C."/>
            <person name="Bauer D."/>
            <person name="Andreopoulos W."/>
            <person name="Pangilinan J."/>
            <person name="LaButti K."/>
            <person name="Riley R."/>
            <person name="Lipzen A."/>
            <person name="Clum A."/>
            <person name="Drula E."/>
            <person name="Henrissat B."/>
            <person name="Kohler A."/>
            <person name="Grigoriev I.V."/>
            <person name="Martin F.M."/>
            <person name="Hacquard S."/>
        </authorList>
    </citation>
    <scope>NUCLEOTIDE SEQUENCE [LARGE SCALE GENOMIC DNA]</scope>
    <source>
        <strain evidence="3 4">MPI-CAGE-CH-0241</strain>
    </source>
</reference>
<dbReference type="Proteomes" id="UP000777438">
    <property type="component" value="Unassembled WGS sequence"/>
</dbReference>
<feature type="domain" description="DUF7702" evidence="2">
    <location>
        <begin position="6"/>
        <end position="220"/>
    </location>
</feature>
<accession>A0A9P9ALB6</accession>
<evidence type="ECO:0000259" key="2">
    <source>
        <dbReference type="Pfam" id="PF24800"/>
    </source>
</evidence>
<keyword evidence="1" id="KW-1133">Transmembrane helix</keyword>
<comment type="caution">
    <text evidence="3">The sequence shown here is derived from an EMBL/GenBank/DDBJ whole genome shotgun (WGS) entry which is preliminary data.</text>
</comment>
<dbReference type="OrthoDB" id="2560628at2759"/>
<evidence type="ECO:0000313" key="4">
    <source>
        <dbReference type="Proteomes" id="UP000777438"/>
    </source>
</evidence>
<dbReference type="EMBL" id="JAGPYM010000012">
    <property type="protein sequence ID" value="KAH6888508.1"/>
    <property type="molecule type" value="Genomic_DNA"/>
</dbReference>
<keyword evidence="4" id="KW-1185">Reference proteome</keyword>
<feature type="transmembrane region" description="Helical" evidence="1">
    <location>
        <begin position="126"/>
        <end position="149"/>
    </location>
</feature>
<feature type="transmembrane region" description="Helical" evidence="1">
    <location>
        <begin position="38"/>
        <end position="58"/>
    </location>
</feature>
<feature type="transmembrane region" description="Helical" evidence="1">
    <location>
        <begin position="7"/>
        <end position="26"/>
    </location>
</feature>
<sequence>MAPHTPGYVYLGLFCVLRIAADGLGISNRNSDDKSTIIVTQSLGSAGLSPLLLVLAAFSHEAHHYHTKATLSPVYAQNKLKRLRALQAAFHVLSAGGMSSITYAGQKSAIAQDNDDIQKWHKYRKIGVSMMLLAAIVETLYSFYVWFVVRQSKKSFAFLRLGAFTSCTSVGGIFVGIRAVYSVIYTFDNNPDLNPLTGKLVVKVVFVVLVQFIAVALMITGAWVTRDIRRATTYGMVTNSERVGNDMDSTVPLTYQGANYMRGTNEQVEHQSLHS</sequence>
<evidence type="ECO:0000256" key="1">
    <source>
        <dbReference type="SAM" id="Phobius"/>
    </source>
</evidence>
<dbReference type="Pfam" id="PF24800">
    <property type="entry name" value="DUF7702"/>
    <property type="match status" value="1"/>
</dbReference>
<dbReference type="InterPro" id="IPR056119">
    <property type="entry name" value="DUF7702"/>
</dbReference>
<proteinExistence type="predicted"/>
<keyword evidence="1" id="KW-0812">Transmembrane</keyword>